<gene>
    <name evidence="2" type="ORF">OSH07_08800</name>
</gene>
<protein>
    <submittedName>
        <fullName evidence="2">Uncharacterized protein</fullName>
    </submittedName>
</protein>
<dbReference type="RefSeq" id="WP_266338267.1">
    <property type="nucleotide sequence ID" value="NZ_JAPKNK010000003.1"/>
</dbReference>
<evidence type="ECO:0000313" key="3">
    <source>
        <dbReference type="Proteomes" id="UP001144805"/>
    </source>
</evidence>
<accession>A0A9X3E0C6</accession>
<evidence type="ECO:0000313" key="2">
    <source>
        <dbReference type="EMBL" id="MCX5569289.1"/>
    </source>
</evidence>
<feature type="region of interest" description="Disordered" evidence="1">
    <location>
        <begin position="123"/>
        <end position="145"/>
    </location>
</feature>
<dbReference type="Proteomes" id="UP001144805">
    <property type="component" value="Unassembled WGS sequence"/>
</dbReference>
<sequence length="232" mass="24189">MTDPVSHRQALAPEPFAVLSRVPAIGNLILGVRADGALLEGLGAIDSVEMEDGFAVLRGPARETRLDLSKIGSIVADQMVMKNVLPFLEILDTDGKAIAKLTALDGLERFDAALEGIERLPLDAAPPAARPDPGDEPADGPLKAAEAAAEPVTLQAVKNGVVHRWSGTLTSVSFSHGFLNAMQPDMHLHIRAGAIASWKKESVDGSDVFSAIDGHGKAIGLTLKAEAGALAV</sequence>
<organism evidence="2 3">
    <name type="scientific">Kaistia nematophila</name>
    <dbReference type="NCBI Taxonomy" id="2994654"/>
    <lineage>
        <taxon>Bacteria</taxon>
        <taxon>Pseudomonadati</taxon>
        <taxon>Pseudomonadota</taxon>
        <taxon>Alphaproteobacteria</taxon>
        <taxon>Hyphomicrobiales</taxon>
        <taxon>Kaistiaceae</taxon>
        <taxon>Kaistia</taxon>
    </lineage>
</organism>
<evidence type="ECO:0000256" key="1">
    <source>
        <dbReference type="SAM" id="MobiDB-lite"/>
    </source>
</evidence>
<proteinExistence type="predicted"/>
<dbReference type="SUPFAM" id="SSF144064">
    <property type="entry name" value="Heme iron utilization protein-like"/>
    <property type="match status" value="1"/>
</dbReference>
<dbReference type="InterPro" id="IPR053733">
    <property type="entry name" value="Heme_Transport_Util_sf"/>
</dbReference>
<reference evidence="2" key="1">
    <citation type="submission" date="2022-11" db="EMBL/GenBank/DDBJ databases">
        <title>Biodiversity and phylogenetic relationships of bacteria.</title>
        <authorList>
            <person name="Machado R.A.R."/>
            <person name="Bhat A."/>
            <person name="Loulou A."/>
            <person name="Kallel S."/>
        </authorList>
    </citation>
    <scope>NUCLEOTIDE SEQUENCE</scope>
    <source>
        <strain evidence="2">K-TC2</strain>
    </source>
</reference>
<dbReference type="AlphaFoldDB" id="A0A9X3E0C6"/>
<dbReference type="EMBL" id="JAPKNK010000003">
    <property type="protein sequence ID" value="MCX5569289.1"/>
    <property type="molecule type" value="Genomic_DNA"/>
</dbReference>
<name>A0A9X3E0C6_9HYPH</name>
<keyword evidence="3" id="KW-1185">Reference proteome</keyword>
<dbReference type="Gene3D" id="3.40.1570.10">
    <property type="entry name" value="HemS/ChuS/ChuX like domains"/>
    <property type="match status" value="1"/>
</dbReference>
<comment type="caution">
    <text evidence="2">The sequence shown here is derived from an EMBL/GenBank/DDBJ whole genome shotgun (WGS) entry which is preliminary data.</text>
</comment>